<dbReference type="EMBL" id="BAABHD010000022">
    <property type="protein sequence ID" value="GAA4453596.1"/>
    <property type="molecule type" value="Genomic_DNA"/>
</dbReference>
<keyword evidence="1" id="KW-1133">Transmembrane helix</keyword>
<feature type="domain" description="Protein FecR C-terminal" evidence="3">
    <location>
        <begin position="269"/>
        <end position="335"/>
    </location>
</feature>
<feature type="transmembrane region" description="Helical" evidence="1">
    <location>
        <begin position="97"/>
        <end position="120"/>
    </location>
</feature>
<evidence type="ECO:0000313" key="5">
    <source>
        <dbReference type="Proteomes" id="UP001501175"/>
    </source>
</evidence>
<organism evidence="4 5">
    <name type="scientific">Nibrella saemangeumensis</name>
    <dbReference type="NCBI Taxonomy" id="1084526"/>
    <lineage>
        <taxon>Bacteria</taxon>
        <taxon>Pseudomonadati</taxon>
        <taxon>Bacteroidota</taxon>
        <taxon>Cytophagia</taxon>
        <taxon>Cytophagales</taxon>
        <taxon>Spirosomataceae</taxon>
        <taxon>Nibrella</taxon>
    </lineage>
</organism>
<keyword evidence="1" id="KW-0812">Transmembrane</keyword>
<gene>
    <name evidence="4" type="ORF">GCM10023189_18890</name>
</gene>
<comment type="caution">
    <text evidence="4">The sequence shown here is derived from an EMBL/GenBank/DDBJ whole genome shotgun (WGS) entry which is preliminary data.</text>
</comment>
<dbReference type="PANTHER" id="PTHR30273">
    <property type="entry name" value="PERIPLASMIC SIGNAL SENSOR AND SIGMA FACTOR ACTIVATOR FECR-RELATED"/>
    <property type="match status" value="1"/>
</dbReference>
<dbReference type="PIRSF" id="PIRSF018266">
    <property type="entry name" value="FecR"/>
    <property type="match status" value="1"/>
</dbReference>
<dbReference type="InterPro" id="IPR012373">
    <property type="entry name" value="Ferrdict_sens_TM"/>
</dbReference>
<keyword evidence="1" id="KW-0472">Membrane</keyword>
<dbReference type="Pfam" id="PF16344">
    <property type="entry name" value="FecR_C"/>
    <property type="match status" value="1"/>
</dbReference>
<dbReference type="PANTHER" id="PTHR30273:SF2">
    <property type="entry name" value="PROTEIN FECR"/>
    <property type="match status" value="1"/>
</dbReference>
<dbReference type="Proteomes" id="UP001501175">
    <property type="component" value="Unassembled WGS sequence"/>
</dbReference>
<dbReference type="RefSeq" id="WP_345242852.1">
    <property type="nucleotide sequence ID" value="NZ_BAABHD010000022.1"/>
</dbReference>
<name>A0ABP8MNK8_9BACT</name>
<evidence type="ECO:0000256" key="1">
    <source>
        <dbReference type="SAM" id="Phobius"/>
    </source>
</evidence>
<feature type="domain" description="FecR protein" evidence="2">
    <location>
        <begin position="128"/>
        <end position="225"/>
    </location>
</feature>
<sequence>MKSLDYYASLTADDLAAEPAFRVWVLSPTPALNLFWESVKAINPVGIERARLLVYGLEMAWDEMPEEAADASYTRLRERLSEQPPTVRPLSATRPWFYRYSSVAAAVVVLLLAGVGGWLLSRPPETLTYQTAYGKIQTVTLPDGSVVTLNGNSTLRLTDNWAAQGRREVNLTGEAFFEVNKQPNGQRMTFIVHTSTMDVVVLGTRFSVATRRKKTQVVLQEGKVKLQLDRQPDIVMRPGDLVEASAGQQTIRHTRVNADRYIAWRANQLIFDDEPLRTIIQRMQDLYGLQISVTDSSLLDERFTGVTPTDQPDLLVRLLAETFKCQVTRQGNDIVFTPITK</sequence>
<evidence type="ECO:0000313" key="4">
    <source>
        <dbReference type="EMBL" id="GAA4453596.1"/>
    </source>
</evidence>
<protein>
    <recommendedName>
        <fullName evidence="6">FecR family protein</fullName>
    </recommendedName>
</protein>
<dbReference type="Gene3D" id="2.60.120.1440">
    <property type="match status" value="1"/>
</dbReference>
<keyword evidence="5" id="KW-1185">Reference proteome</keyword>
<evidence type="ECO:0008006" key="6">
    <source>
        <dbReference type="Google" id="ProtNLM"/>
    </source>
</evidence>
<dbReference type="InterPro" id="IPR006860">
    <property type="entry name" value="FecR"/>
</dbReference>
<dbReference type="Pfam" id="PF04773">
    <property type="entry name" value="FecR"/>
    <property type="match status" value="1"/>
</dbReference>
<evidence type="ECO:0000259" key="2">
    <source>
        <dbReference type="Pfam" id="PF04773"/>
    </source>
</evidence>
<reference evidence="5" key="1">
    <citation type="journal article" date="2019" name="Int. J. Syst. Evol. Microbiol.">
        <title>The Global Catalogue of Microorganisms (GCM) 10K type strain sequencing project: providing services to taxonomists for standard genome sequencing and annotation.</title>
        <authorList>
            <consortium name="The Broad Institute Genomics Platform"/>
            <consortium name="The Broad Institute Genome Sequencing Center for Infectious Disease"/>
            <person name="Wu L."/>
            <person name="Ma J."/>
        </authorList>
    </citation>
    <scope>NUCLEOTIDE SEQUENCE [LARGE SCALE GENOMIC DNA]</scope>
    <source>
        <strain evidence="5">JCM 17927</strain>
    </source>
</reference>
<accession>A0ABP8MNK8</accession>
<evidence type="ECO:0000259" key="3">
    <source>
        <dbReference type="Pfam" id="PF16344"/>
    </source>
</evidence>
<dbReference type="InterPro" id="IPR032508">
    <property type="entry name" value="FecR_C"/>
</dbReference>
<proteinExistence type="predicted"/>
<dbReference type="Gene3D" id="3.55.50.30">
    <property type="match status" value="1"/>
</dbReference>